<evidence type="ECO:0000256" key="1">
    <source>
        <dbReference type="ARBA" id="ARBA00022801"/>
    </source>
</evidence>
<feature type="region of interest" description="Disordered" evidence="2">
    <location>
        <begin position="71"/>
        <end position="131"/>
    </location>
</feature>
<evidence type="ECO:0000313" key="6">
    <source>
        <dbReference type="Proteomes" id="UP001530315"/>
    </source>
</evidence>
<dbReference type="InterPro" id="IPR027417">
    <property type="entry name" value="P-loop_NTPase"/>
</dbReference>
<feature type="compositionally biased region" description="Low complexity" evidence="2">
    <location>
        <begin position="13"/>
        <end position="24"/>
    </location>
</feature>
<dbReference type="InterPro" id="IPR049730">
    <property type="entry name" value="SNF2/RAD54-like_C"/>
</dbReference>
<dbReference type="PANTHER" id="PTHR45629:SF7">
    <property type="entry name" value="DNA EXCISION REPAIR PROTEIN ERCC-6-RELATED"/>
    <property type="match status" value="1"/>
</dbReference>
<reference evidence="5 6" key="1">
    <citation type="submission" date="2024-10" db="EMBL/GenBank/DDBJ databases">
        <title>Updated reference genomes for cyclostephanoid diatoms.</title>
        <authorList>
            <person name="Roberts W.R."/>
            <person name="Alverson A.J."/>
        </authorList>
    </citation>
    <scope>NUCLEOTIDE SEQUENCE [LARGE SCALE GENOMIC DNA]</scope>
    <source>
        <strain evidence="5 6">AJA276-08</strain>
    </source>
</reference>
<dbReference type="SUPFAM" id="SSF52540">
    <property type="entry name" value="P-loop containing nucleoside triphosphate hydrolases"/>
    <property type="match status" value="2"/>
</dbReference>
<feature type="compositionally biased region" description="Acidic residues" evidence="2">
    <location>
        <begin position="71"/>
        <end position="86"/>
    </location>
</feature>
<evidence type="ECO:0000313" key="5">
    <source>
        <dbReference type="EMBL" id="KAL3763093.1"/>
    </source>
</evidence>
<feature type="compositionally biased region" description="Basic and acidic residues" evidence="2">
    <location>
        <begin position="327"/>
        <end position="337"/>
    </location>
</feature>
<feature type="compositionally biased region" description="Acidic residues" evidence="2">
    <location>
        <begin position="304"/>
        <end position="318"/>
    </location>
</feature>
<dbReference type="SMART" id="SM00490">
    <property type="entry name" value="HELICc"/>
    <property type="match status" value="1"/>
</dbReference>
<feature type="domain" description="Helicase C-terminal" evidence="4">
    <location>
        <begin position="737"/>
        <end position="900"/>
    </location>
</feature>
<dbReference type="PANTHER" id="PTHR45629">
    <property type="entry name" value="SNF2/RAD54 FAMILY MEMBER"/>
    <property type="match status" value="1"/>
</dbReference>
<dbReference type="CDD" id="cd18793">
    <property type="entry name" value="SF2_C_SNF"/>
    <property type="match status" value="1"/>
</dbReference>
<proteinExistence type="predicted"/>
<feature type="compositionally biased region" description="Low complexity" evidence="2">
    <location>
        <begin position="169"/>
        <end position="178"/>
    </location>
</feature>
<dbReference type="Gene3D" id="1.20.120.850">
    <property type="entry name" value="SWI2/SNF2 ATPases, N-terminal domain"/>
    <property type="match status" value="1"/>
</dbReference>
<protein>
    <recommendedName>
        <fullName evidence="7">DNA repair and recombination protein RAD54</fullName>
    </recommendedName>
</protein>
<feature type="region of interest" description="Disordered" evidence="2">
    <location>
        <begin position="1"/>
        <end position="27"/>
    </location>
</feature>
<dbReference type="Gene3D" id="3.40.50.10810">
    <property type="entry name" value="Tandem AAA-ATPase domain"/>
    <property type="match status" value="1"/>
</dbReference>
<dbReference type="InterPro" id="IPR000330">
    <property type="entry name" value="SNF2_N"/>
</dbReference>
<name>A0ABD3MH58_9STRA</name>
<dbReference type="PROSITE" id="PS51192">
    <property type="entry name" value="HELICASE_ATP_BIND_1"/>
    <property type="match status" value="1"/>
</dbReference>
<dbReference type="SMART" id="SM00487">
    <property type="entry name" value="DEXDc"/>
    <property type="match status" value="1"/>
</dbReference>
<accession>A0ABD3MH58</accession>
<dbReference type="InterPro" id="IPR001650">
    <property type="entry name" value="Helicase_C-like"/>
</dbReference>
<evidence type="ECO:0000259" key="3">
    <source>
        <dbReference type="PROSITE" id="PS51192"/>
    </source>
</evidence>
<dbReference type="PROSITE" id="PS51194">
    <property type="entry name" value="HELICASE_CTER"/>
    <property type="match status" value="1"/>
</dbReference>
<feature type="compositionally biased region" description="Low complexity" evidence="2">
    <location>
        <begin position="277"/>
        <end position="290"/>
    </location>
</feature>
<evidence type="ECO:0000259" key="4">
    <source>
        <dbReference type="PROSITE" id="PS51194"/>
    </source>
</evidence>
<sequence>MMRTANRIPQRPSSSSSAASSSASTAPRRYSVLYYKRTNKVHKFRGTTREDGILVIYPPPSCACRLFAANDDENDENDDDDEEEEGVSSRRGGGKFKRRPKFDNGRPEKKKAVRPPSSSMLSSGKKGAVATNNKTAVWSGINPALSRRAHPPPPPSGVAADDHDDEAGTTTTTTTTTTMSADDTLVLSGQWECVIVGPMEDEDDDDENDARRGTAGSGGPLAATARPNPPPASERRSVFPSGAGGAIARAGKGLGAATIARRTLGSIAARPPPPPSGASSGPASSTASARRPPPEDTVGGGKGDDDDDEDDGDDDEALERERKRRAGMLERLRRKDATSSGPGPSTASAPRPPSKVDVGGGKGDFGSAVDDDFSGAKGERINVPSYVRVSLRPHQREGIAFLWNCVTGVNGGLRDAYENVVANSATGGESFDDDDDDNEDGDDGDDNSALVRFVRRRASCQRWMMCPGVRYWPMRCLVSNWSKEFDKWLGKASQPKRIVVRNGVESEGLRTLKSFVPLKPNQSEVLILSYEIFRLHVNVIDRAQKIGILVVDEGHRLKNTSGSQTLTALNSISVEARILITGTPIQNNLSEFYNVVNFAVPGILGDLSAFRRMYERPMTQSNQKNASTAQKDKGRKQSKALEAITSHFVLRRLQKDVLNQLLKKRTEVLLFCRPTERQCDIYQSIAERAKIGVVDDFNNPLMLLTELRKLCTHPSLLNDNKAVDGASLSGKLVVLGNLLDSIRRLNQTDKVVIVSNFTSALTVIEDSLLRKKGLSFVRLDGYTDNKIRGAIVDTFNRGSADNSFAFLLSSKAGGCGLNLIGANRLIMVDADWNPATDHQAMARIFREGQTKPCFIYRMFTAGTVEEVIYQRQLQKGNLAELANDGGSNINSASFSKEELRDCFALKRECKCDTKRKLGKKWCDNAGVSSLQSQGFVDGPLLEICEDERVTFVRVVVRTANLKFLLGGEL</sequence>
<dbReference type="Gene3D" id="3.40.50.300">
    <property type="entry name" value="P-loop containing nucleotide triphosphate hydrolases"/>
    <property type="match status" value="1"/>
</dbReference>
<feature type="compositionally biased region" description="Low complexity" evidence="2">
    <location>
        <begin position="246"/>
        <end position="257"/>
    </location>
</feature>
<feature type="domain" description="Helicase ATP-binding" evidence="3">
    <location>
        <begin position="473"/>
        <end position="602"/>
    </location>
</feature>
<dbReference type="Pfam" id="PF00271">
    <property type="entry name" value="Helicase_C"/>
    <property type="match status" value="1"/>
</dbReference>
<feature type="region of interest" description="Disordered" evidence="2">
    <location>
        <begin position="425"/>
        <end position="446"/>
    </location>
</feature>
<dbReference type="Proteomes" id="UP001530315">
    <property type="component" value="Unassembled WGS sequence"/>
</dbReference>
<dbReference type="InterPro" id="IPR050496">
    <property type="entry name" value="SNF2_RAD54_helicase_repair"/>
</dbReference>
<feature type="compositionally biased region" description="Acidic residues" evidence="2">
    <location>
        <begin position="199"/>
        <end position="208"/>
    </location>
</feature>
<feature type="region of interest" description="Disordered" evidence="2">
    <location>
        <begin position="144"/>
        <end position="378"/>
    </location>
</feature>
<feature type="compositionally biased region" description="Low complexity" evidence="2">
    <location>
        <begin position="338"/>
        <end position="349"/>
    </location>
</feature>
<feature type="compositionally biased region" description="Acidic residues" evidence="2">
    <location>
        <begin position="430"/>
        <end position="446"/>
    </location>
</feature>
<keyword evidence="6" id="KW-1185">Reference proteome</keyword>
<dbReference type="InterPro" id="IPR038718">
    <property type="entry name" value="SNF2-like_sf"/>
</dbReference>
<organism evidence="5 6">
    <name type="scientific">Stephanodiscus triporus</name>
    <dbReference type="NCBI Taxonomy" id="2934178"/>
    <lineage>
        <taxon>Eukaryota</taxon>
        <taxon>Sar</taxon>
        <taxon>Stramenopiles</taxon>
        <taxon>Ochrophyta</taxon>
        <taxon>Bacillariophyta</taxon>
        <taxon>Coscinodiscophyceae</taxon>
        <taxon>Thalassiosirophycidae</taxon>
        <taxon>Stephanodiscales</taxon>
        <taxon>Stephanodiscaceae</taxon>
        <taxon>Stephanodiscus</taxon>
    </lineage>
</organism>
<comment type="caution">
    <text evidence="5">The sequence shown here is derived from an EMBL/GenBank/DDBJ whole genome shotgun (WGS) entry which is preliminary data.</text>
</comment>
<evidence type="ECO:0000256" key="2">
    <source>
        <dbReference type="SAM" id="MobiDB-lite"/>
    </source>
</evidence>
<keyword evidence="1" id="KW-0378">Hydrolase</keyword>
<dbReference type="AlphaFoldDB" id="A0ABD3MH58"/>
<dbReference type="InterPro" id="IPR014001">
    <property type="entry name" value="Helicase_ATP-bd"/>
</dbReference>
<dbReference type="GO" id="GO:0016787">
    <property type="term" value="F:hydrolase activity"/>
    <property type="evidence" value="ECO:0007669"/>
    <property type="project" value="UniProtKB-KW"/>
</dbReference>
<gene>
    <name evidence="5" type="ORF">ACHAW5_010721</name>
</gene>
<dbReference type="EMBL" id="JALLAZ020001812">
    <property type="protein sequence ID" value="KAL3763093.1"/>
    <property type="molecule type" value="Genomic_DNA"/>
</dbReference>
<dbReference type="Pfam" id="PF00176">
    <property type="entry name" value="SNF2-rel_dom"/>
    <property type="match status" value="1"/>
</dbReference>
<evidence type="ECO:0008006" key="7">
    <source>
        <dbReference type="Google" id="ProtNLM"/>
    </source>
</evidence>